<name>A0A392TFD9_9FABA</name>
<feature type="region of interest" description="Disordered" evidence="1">
    <location>
        <begin position="1"/>
        <end position="39"/>
    </location>
</feature>
<evidence type="ECO:0000313" key="2">
    <source>
        <dbReference type="EMBL" id="MCI59841.1"/>
    </source>
</evidence>
<sequence length="72" mass="7667">STKVNQNRTCFPDTLAGREKEKESDGTSESFSLQRQKATGTTGIREFLASARESDGSLASSLEGSLGDQALI</sequence>
<evidence type="ECO:0000256" key="1">
    <source>
        <dbReference type="SAM" id="MobiDB-lite"/>
    </source>
</evidence>
<keyword evidence="3" id="KW-1185">Reference proteome</keyword>
<feature type="compositionally biased region" description="Basic and acidic residues" evidence="1">
    <location>
        <begin position="16"/>
        <end position="25"/>
    </location>
</feature>
<feature type="non-terminal residue" evidence="2">
    <location>
        <position position="1"/>
    </location>
</feature>
<protein>
    <submittedName>
        <fullName evidence="2">Uncharacterized protein</fullName>
    </submittedName>
</protein>
<proteinExistence type="predicted"/>
<accession>A0A392TFD9</accession>
<feature type="compositionally biased region" description="Low complexity" evidence="1">
    <location>
        <begin position="56"/>
        <end position="72"/>
    </location>
</feature>
<dbReference type="EMBL" id="LXQA010570905">
    <property type="protein sequence ID" value="MCI59841.1"/>
    <property type="molecule type" value="Genomic_DNA"/>
</dbReference>
<evidence type="ECO:0000313" key="3">
    <source>
        <dbReference type="Proteomes" id="UP000265520"/>
    </source>
</evidence>
<dbReference type="AlphaFoldDB" id="A0A392TFD9"/>
<comment type="caution">
    <text evidence="2">The sequence shown here is derived from an EMBL/GenBank/DDBJ whole genome shotgun (WGS) entry which is preliminary data.</text>
</comment>
<reference evidence="2 3" key="1">
    <citation type="journal article" date="2018" name="Front. Plant Sci.">
        <title>Red Clover (Trifolium pratense) and Zigzag Clover (T. medium) - A Picture of Genomic Similarities and Differences.</title>
        <authorList>
            <person name="Dluhosova J."/>
            <person name="Istvanek J."/>
            <person name="Nedelnik J."/>
            <person name="Repkova J."/>
        </authorList>
    </citation>
    <scope>NUCLEOTIDE SEQUENCE [LARGE SCALE GENOMIC DNA]</scope>
    <source>
        <strain evidence="3">cv. 10/8</strain>
        <tissue evidence="2">Leaf</tissue>
    </source>
</reference>
<feature type="compositionally biased region" description="Polar residues" evidence="1">
    <location>
        <begin position="27"/>
        <end position="39"/>
    </location>
</feature>
<feature type="region of interest" description="Disordered" evidence="1">
    <location>
        <begin position="52"/>
        <end position="72"/>
    </location>
</feature>
<organism evidence="2 3">
    <name type="scientific">Trifolium medium</name>
    <dbReference type="NCBI Taxonomy" id="97028"/>
    <lineage>
        <taxon>Eukaryota</taxon>
        <taxon>Viridiplantae</taxon>
        <taxon>Streptophyta</taxon>
        <taxon>Embryophyta</taxon>
        <taxon>Tracheophyta</taxon>
        <taxon>Spermatophyta</taxon>
        <taxon>Magnoliopsida</taxon>
        <taxon>eudicotyledons</taxon>
        <taxon>Gunneridae</taxon>
        <taxon>Pentapetalae</taxon>
        <taxon>rosids</taxon>
        <taxon>fabids</taxon>
        <taxon>Fabales</taxon>
        <taxon>Fabaceae</taxon>
        <taxon>Papilionoideae</taxon>
        <taxon>50 kb inversion clade</taxon>
        <taxon>NPAAA clade</taxon>
        <taxon>Hologalegina</taxon>
        <taxon>IRL clade</taxon>
        <taxon>Trifolieae</taxon>
        <taxon>Trifolium</taxon>
    </lineage>
</organism>
<dbReference type="Proteomes" id="UP000265520">
    <property type="component" value="Unassembled WGS sequence"/>
</dbReference>